<dbReference type="InterPro" id="IPR026270">
    <property type="entry name" value="SRP72"/>
</dbReference>
<feature type="region of interest" description="Disordered" evidence="1">
    <location>
        <begin position="463"/>
        <end position="519"/>
    </location>
</feature>
<gene>
    <name evidence="2" type="ORF">HJC23_007841</name>
</gene>
<dbReference type="Gene3D" id="1.25.40.10">
    <property type="entry name" value="Tetratricopeptide repeat domain"/>
    <property type="match status" value="1"/>
</dbReference>
<feature type="region of interest" description="Disordered" evidence="1">
    <location>
        <begin position="862"/>
        <end position="895"/>
    </location>
</feature>
<feature type="region of interest" description="Disordered" evidence="1">
    <location>
        <begin position="757"/>
        <end position="778"/>
    </location>
</feature>
<evidence type="ECO:0000256" key="1">
    <source>
        <dbReference type="SAM" id="MobiDB-lite"/>
    </source>
</evidence>
<feature type="compositionally biased region" description="Polar residues" evidence="1">
    <location>
        <begin position="494"/>
        <end position="519"/>
    </location>
</feature>
<protein>
    <recommendedName>
        <fullName evidence="4">Signal recognition particle subunit SRP72</fullName>
    </recommendedName>
</protein>
<feature type="compositionally biased region" description="Polar residues" evidence="1">
    <location>
        <begin position="758"/>
        <end position="769"/>
    </location>
</feature>
<feature type="region of interest" description="Disordered" evidence="1">
    <location>
        <begin position="798"/>
        <end position="846"/>
    </location>
</feature>
<accession>A0ABD3R011</accession>
<proteinExistence type="predicted"/>
<dbReference type="Proteomes" id="UP001516023">
    <property type="component" value="Unassembled WGS sequence"/>
</dbReference>
<feature type="compositionally biased region" description="Basic residues" evidence="1">
    <location>
        <begin position="482"/>
        <end position="491"/>
    </location>
</feature>
<dbReference type="InterPro" id="IPR011990">
    <property type="entry name" value="TPR-like_helical_dom_sf"/>
</dbReference>
<name>A0ABD3R011_9STRA</name>
<evidence type="ECO:0000313" key="2">
    <source>
        <dbReference type="EMBL" id="KAL3805880.1"/>
    </source>
</evidence>
<dbReference type="AlphaFoldDB" id="A0ABD3R011"/>
<comment type="caution">
    <text evidence="2">The sequence shown here is derived from an EMBL/GenBank/DDBJ whole genome shotgun (WGS) entry which is preliminary data.</text>
</comment>
<evidence type="ECO:0008006" key="4">
    <source>
        <dbReference type="Google" id="ProtNLM"/>
    </source>
</evidence>
<dbReference type="EMBL" id="JABMIG020000001">
    <property type="protein sequence ID" value="KAL3805880.1"/>
    <property type="molecule type" value="Genomic_DNA"/>
</dbReference>
<organism evidence="2 3">
    <name type="scientific">Cyclotella cryptica</name>
    <dbReference type="NCBI Taxonomy" id="29204"/>
    <lineage>
        <taxon>Eukaryota</taxon>
        <taxon>Sar</taxon>
        <taxon>Stramenopiles</taxon>
        <taxon>Ochrophyta</taxon>
        <taxon>Bacillariophyta</taxon>
        <taxon>Coscinodiscophyceae</taxon>
        <taxon>Thalassiosirophycidae</taxon>
        <taxon>Stephanodiscales</taxon>
        <taxon>Stephanodiscaceae</taxon>
        <taxon>Cyclotella</taxon>
    </lineage>
</organism>
<keyword evidence="3" id="KW-1185">Reference proteome</keyword>
<reference evidence="2 3" key="1">
    <citation type="journal article" date="2020" name="G3 (Bethesda)">
        <title>Improved Reference Genome for Cyclotella cryptica CCMP332, a Model for Cell Wall Morphogenesis, Salinity Adaptation, and Lipid Production in Diatoms (Bacillariophyta).</title>
        <authorList>
            <person name="Roberts W.R."/>
            <person name="Downey K.M."/>
            <person name="Ruck E.C."/>
            <person name="Traller J.C."/>
            <person name="Alverson A.J."/>
        </authorList>
    </citation>
    <scope>NUCLEOTIDE SEQUENCE [LARGE SCALE GENOMIC DNA]</scope>
    <source>
        <strain evidence="2 3">CCMP332</strain>
    </source>
</reference>
<dbReference type="PANTHER" id="PTHR14094:SF9">
    <property type="entry name" value="SIGNAL RECOGNITION PARTICLE SUBUNIT SRP72"/>
    <property type="match status" value="1"/>
</dbReference>
<evidence type="ECO:0000313" key="3">
    <source>
        <dbReference type="Proteomes" id="UP001516023"/>
    </source>
</evidence>
<feature type="compositionally biased region" description="Low complexity" evidence="1">
    <location>
        <begin position="862"/>
        <end position="874"/>
    </location>
</feature>
<dbReference type="SUPFAM" id="SSF48452">
    <property type="entry name" value="TPR-like"/>
    <property type="match status" value="1"/>
</dbReference>
<dbReference type="PANTHER" id="PTHR14094">
    <property type="entry name" value="SIGNAL RECOGNITION PARTICLE 72"/>
    <property type="match status" value="1"/>
</dbReference>
<sequence length="895" mass="96601">MAGVTPPPSSWKESLSQLKELLNERSKPKVEKCCANILQLDKNAASEADASHALPNEVRALVTTIYLRALIHSGKFAAVVDHCDGQSTESRDGNALEEAYALYRLRKYDACRKLCSRHVERHDKIAEDNYRGIMHIYAQTLYRMGETREADALYRKILDRGESQFAEMDADEREDALANALANCTANYTAGSLLLSKGVSSWVERVEEIASLLQSYGTDNTSPNSKEEQEDILQNYDLAYNLATYLLVSSDARPRRSIVQAKRLLTHAEKSALTVLESTSSPNHDDDENTALNEEERANKQQLRKQQQQQLAEREAMPIRANLAYANLLLGGDENEKDAMRTFLTCLMEGAKQKKGKGGTGGVEANLLAAASNNLAFLRDGKESVFDVLKRIPTACSSSVSEDGGAGKGGGGTSAVPLVGATPQQVRTVLYNRALQLAKMGNASGCLEALAVLRASLKVSYRGDDGGDEGNKASGGSASPKRNAKGKKKKAAVTSDSTNDASNEISLNQQDVPTAQPSSDVEAIAWNARADWVESELRRIIRSDNKKPDEIINSAISSLDLATKSNENDEAAGALAYTKAQLLLHNAALTNGQTKARPLIHPLESLPPLIQACPGTNVTLASLHGALNKEESISRSVEIMSSLGDDIPAQLAIAEFYLERCRYDDSFKLLEGVLGKEDLATTDQFMTASALIVRALSYTDPEKAEGYAEGLREACTESGLDGEQLESMEIPRFAKAVGPGNGGKVATSSSKVRKIIASTGSKKGSNRGEQNNKKNREAILRKRAKLRDAYLKELESKGLYDPNKVPQTKPDPERWIPKSQRSYNRRGRRGRYNANIGAQGGGAGAGMEKDAAKLDVAARVAAAKAGATDGAGKLSTASMQVSGGPVKKGKPGKRR</sequence>